<accession>A0A9J5WRV9</accession>
<comment type="caution">
    <text evidence="1">The sequence shown here is derived from an EMBL/GenBank/DDBJ whole genome shotgun (WGS) entry which is preliminary data.</text>
</comment>
<dbReference type="PANTHER" id="PTHR33116:SF78">
    <property type="entry name" value="OS12G0587133 PROTEIN"/>
    <property type="match status" value="1"/>
</dbReference>
<dbReference type="PANTHER" id="PTHR33116">
    <property type="entry name" value="REVERSE TRANSCRIPTASE ZINC-BINDING DOMAIN-CONTAINING PROTEIN-RELATED-RELATED"/>
    <property type="match status" value="1"/>
</dbReference>
<dbReference type="AlphaFoldDB" id="A0A9J5WRV9"/>
<evidence type="ECO:0000313" key="2">
    <source>
        <dbReference type="Proteomes" id="UP000824120"/>
    </source>
</evidence>
<organism evidence="1 2">
    <name type="scientific">Solanum commersonii</name>
    <name type="common">Commerson's wild potato</name>
    <name type="synonym">Commerson's nightshade</name>
    <dbReference type="NCBI Taxonomy" id="4109"/>
    <lineage>
        <taxon>Eukaryota</taxon>
        <taxon>Viridiplantae</taxon>
        <taxon>Streptophyta</taxon>
        <taxon>Embryophyta</taxon>
        <taxon>Tracheophyta</taxon>
        <taxon>Spermatophyta</taxon>
        <taxon>Magnoliopsida</taxon>
        <taxon>eudicotyledons</taxon>
        <taxon>Gunneridae</taxon>
        <taxon>Pentapetalae</taxon>
        <taxon>asterids</taxon>
        <taxon>lamiids</taxon>
        <taxon>Solanales</taxon>
        <taxon>Solanaceae</taxon>
        <taxon>Solanoideae</taxon>
        <taxon>Solaneae</taxon>
        <taxon>Solanum</taxon>
    </lineage>
</organism>
<gene>
    <name evidence="1" type="ORF">H5410_058536</name>
</gene>
<keyword evidence="2" id="KW-1185">Reference proteome</keyword>
<dbReference type="EMBL" id="JACXVP010000011">
    <property type="protein sequence ID" value="KAG5578402.1"/>
    <property type="molecule type" value="Genomic_DNA"/>
</dbReference>
<dbReference type="Proteomes" id="UP000824120">
    <property type="component" value="Chromosome 11"/>
</dbReference>
<name>A0A9J5WRV9_SOLCO</name>
<reference evidence="1 2" key="1">
    <citation type="submission" date="2020-09" db="EMBL/GenBank/DDBJ databases">
        <title>De no assembly of potato wild relative species, Solanum commersonii.</title>
        <authorList>
            <person name="Cho K."/>
        </authorList>
    </citation>
    <scope>NUCLEOTIDE SEQUENCE [LARGE SCALE GENOMIC DNA]</scope>
    <source>
        <strain evidence="1">LZ3.2</strain>
        <tissue evidence="1">Leaf</tissue>
    </source>
</reference>
<sequence length="120" mass="13678">MGMPLGAKSKSIDISNSVIEKCEKKLAKWKSQYLSKGGRLTLINSVLDALPTYMMSLFPIPPGVIKRLDRIRRNFLWQGNKEKKSFHLVKWEEVMTSKENGGLGIKNLKLQSKALSMKWL</sequence>
<dbReference type="OrthoDB" id="1303214at2759"/>
<proteinExistence type="predicted"/>
<protein>
    <submittedName>
        <fullName evidence="1">Uncharacterized protein</fullName>
    </submittedName>
</protein>
<evidence type="ECO:0000313" key="1">
    <source>
        <dbReference type="EMBL" id="KAG5578402.1"/>
    </source>
</evidence>